<organism evidence="4 5">
    <name type="scientific">Deinococcus knuensis</name>
    <dbReference type="NCBI Taxonomy" id="1837380"/>
    <lineage>
        <taxon>Bacteria</taxon>
        <taxon>Thermotogati</taxon>
        <taxon>Deinococcota</taxon>
        <taxon>Deinococci</taxon>
        <taxon>Deinococcales</taxon>
        <taxon>Deinococcaceae</taxon>
        <taxon>Deinococcus</taxon>
    </lineage>
</organism>
<protein>
    <submittedName>
        <fullName evidence="4">Glycosyltransferase WbpH</fullName>
    </submittedName>
</protein>
<gene>
    <name evidence="4" type="primary">wbpH</name>
    <name evidence="4" type="ORF">GCM10008961_29730</name>
</gene>
<dbReference type="Gene3D" id="3.40.50.2000">
    <property type="entry name" value="Glycogen Phosphorylase B"/>
    <property type="match status" value="2"/>
</dbReference>
<dbReference type="Pfam" id="PF13692">
    <property type="entry name" value="Glyco_trans_1_4"/>
    <property type="match status" value="1"/>
</dbReference>
<name>A0ABQ2SPM9_9DEIO</name>
<keyword evidence="5" id="KW-1185">Reference proteome</keyword>
<dbReference type="EMBL" id="BMQO01000018">
    <property type="protein sequence ID" value="GGS36151.1"/>
    <property type="molecule type" value="Genomic_DNA"/>
</dbReference>
<keyword evidence="2" id="KW-0808">Transferase</keyword>
<dbReference type="RefSeq" id="WP_189103022.1">
    <property type="nucleotide sequence ID" value="NZ_BMQO01000018.1"/>
</dbReference>
<evidence type="ECO:0000313" key="5">
    <source>
        <dbReference type="Proteomes" id="UP000620633"/>
    </source>
</evidence>
<sequence>MKIAVLTTVHPENDVRIYHKQAISISEQHEVTLIAPKKTKENLKLENYIPLKNSKSRISRLVIQKQAYNAVIKIRPDVIHLHDPELILLGILLKLGGYKIVWDVHESLPSQVLNKKWIPLYLRRPISIVASGIEFLAGKFFDRIIVATKSIGKSFPAEKTFIIQNFPILGEMHSYDSNRFSGSTSIFFHGGGLTEIRGIKEIIEAIYVLNNEFKYPGTLRLVGKFESTYFEDICRKSRGWKYVDYHEWVGREDLAKLLGSADAGVITFLPAPNHTDSQPNKIFEYMSASLPIIVSDFPLWKELIGSDEVSGLAVDPKDPYKIAQAMKHLIDNPEESKSMGERGYEKVVKHFNWGAESEKLKEIYSSLQRTIK</sequence>
<accession>A0ABQ2SPM9</accession>
<dbReference type="PANTHER" id="PTHR12526:SF629">
    <property type="entry name" value="TEICHURONIC ACID BIOSYNTHESIS GLYCOSYLTRANSFERASE TUAH-RELATED"/>
    <property type="match status" value="1"/>
</dbReference>
<comment type="caution">
    <text evidence="4">The sequence shown here is derived from an EMBL/GenBank/DDBJ whole genome shotgun (WGS) entry which is preliminary data.</text>
</comment>
<evidence type="ECO:0000259" key="3">
    <source>
        <dbReference type="Pfam" id="PF13439"/>
    </source>
</evidence>
<dbReference type="PANTHER" id="PTHR12526">
    <property type="entry name" value="GLYCOSYLTRANSFERASE"/>
    <property type="match status" value="1"/>
</dbReference>
<dbReference type="InterPro" id="IPR028098">
    <property type="entry name" value="Glyco_trans_4-like_N"/>
</dbReference>
<dbReference type="SUPFAM" id="SSF53756">
    <property type="entry name" value="UDP-Glycosyltransferase/glycogen phosphorylase"/>
    <property type="match status" value="1"/>
</dbReference>
<keyword evidence="1" id="KW-0328">Glycosyltransferase</keyword>
<evidence type="ECO:0000256" key="2">
    <source>
        <dbReference type="ARBA" id="ARBA00022679"/>
    </source>
</evidence>
<dbReference type="CDD" id="cd03801">
    <property type="entry name" value="GT4_PimA-like"/>
    <property type="match status" value="1"/>
</dbReference>
<proteinExistence type="predicted"/>
<feature type="domain" description="Glycosyltransferase subfamily 4-like N-terminal" evidence="3">
    <location>
        <begin position="28"/>
        <end position="153"/>
    </location>
</feature>
<evidence type="ECO:0000313" key="4">
    <source>
        <dbReference type="EMBL" id="GGS36151.1"/>
    </source>
</evidence>
<dbReference type="Proteomes" id="UP000620633">
    <property type="component" value="Unassembled WGS sequence"/>
</dbReference>
<reference evidence="5" key="1">
    <citation type="journal article" date="2019" name="Int. J. Syst. Evol. Microbiol.">
        <title>The Global Catalogue of Microorganisms (GCM) 10K type strain sequencing project: providing services to taxonomists for standard genome sequencing and annotation.</title>
        <authorList>
            <consortium name="The Broad Institute Genomics Platform"/>
            <consortium name="The Broad Institute Genome Sequencing Center for Infectious Disease"/>
            <person name="Wu L."/>
            <person name="Ma J."/>
        </authorList>
    </citation>
    <scope>NUCLEOTIDE SEQUENCE [LARGE SCALE GENOMIC DNA]</scope>
    <source>
        <strain evidence="5">JCM 31406</strain>
    </source>
</reference>
<dbReference type="Pfam" id="PF13439">
    <property type="entry name" value="Glyco_transf_4"/>
    <property type="match status" value="1"/>
</dbReference>
<evidence type="ECO:0000256" key="1">
    <source>
        <dbReference type="ARBA" id="ARBA00022676"/>
    </source>
</evidence>